<dbReference type="PANTHER" id="PTHR46082">
    <property type="entry name" value="ATP/GTP-BINDING PROTEIN-RELATED"/>
    <property type="match status" value="1"/>
</dbReference>
<dbReference type="RefSeq" id="XP_056473451.1">
    <property type="nucleotide sequence ID" value="XM_056620085.1"/>
</dbReference>
<accession>A0A9W9F800</accession>
<sequence>MSDPANYTVGWICALQVEYVAAQVFLDEEHERPSFVSPNDTNDYALGKISGHNVVIAVLPDGDYGTASAANVATNMLNTFYNIRIGLMVGIGGSVLSDSHDIRLGDVVVSAPRGGEGGVFQYDFGKSIQGQGFQHTRFLSQPPTKIRTAVMGITSQYKRKGYRPEEAINGIIETNPRLRCEYERPPANSDRLLNLTWYMTQENVLDIVQVTRQT</sequence>
<dbReference type="Gene3D" id="3.40.50.1580">
    <property type="entry name" value="Nucleoside phosphorylase domain"/>
    <property type="match status" value="1"/>
</dbReference>
<dbReference type="OrthoDB" id="1577640at2759"/>
<dbReference type="SUPFAM" id="SSF53167">
    <property type="entry name" value="Purine and uridine phosphorylases"/>
    <property type="match status" value="1"/>
</dbReference>
<comment type="caution">
    <text evidence="1">The sequence shown here is derived from an EMBL/GenBank/DDBJ whole genome shotgun (WGS) entry which is preliminary data.</text>
</comment>
<dbReference type="GeneID" id="81359064"/>
<proteinExistence type="predicted"/>
<dbReference type="AlphaFoldDB" id="A0A9W9F800"/>
<dbReference type="InterPro" id="IPR035994">
    <property type="entry name" value="Nucleoside_phosphorylase_sf"/>
</dbReference>
<evidence type="ECO:0000313" key="1">
    <source>
        <dbReference type="EMBL" id="KAJ5095301.1"/>
    </source>
</evidence>
<gene>
    <name evidence="1" type="ORF">N7532_007592</name>
</gene>
<dbReference type="InterPro" id="IPR053137">
    <property type="entry name" value="NLR-like"/>
</dbReference>
<dbReference type="GO" id="GO:0009116">
    <property type="term" value="P:nucleoside metabolic process"/>
    <property type="evidence" value="ECO:0007669"/>
    <property type="project" value="InterPro"/>
</dbReference>
<reference evidence="1" key="1">
    <citation type="submission" date="2022-11" db="EMBL/GenBank/DDBJ databases">
        <authorList>
            <person name="Petersen C."/>
        </authorList>
    </citation>
    <scope>NUCLEOTIDE SEQUENCE</scope>
    <source>
        <strain evidence="1">IBT 30761</strain>
    </source>
</reference>
<organism evidence="1 2">
    <name type="scientific">Penicillium argentinense</name>
    <dbReference type="NCBI Taxonomy" id="1131581"/>
    <lineage>
        <taxon>Eukaryota</taxon>
        <taxon>Fungi</taxon>
        <taxon>Dikarya</taxon>
        <taxon>Ascomycota</taxon>
        <taxon>Pezizomycotina</taxon>
        <taxon>Eurotiomycetes</taxon>
        <taxon>Eurotiomycetidae</taxon>
        <taxon>Eurotiales</taxon>
        <taxon>Aspergillaceae</taxon>
        <taxon>Penicillium</taxon>
    </lineage>
</organism>
<protein>
    <recommendedName>
        <fullName evidence="3">Nucleoside phosphorylase domain-containing protein</fullName>
    </recommendedName>
</protein>
<name>A0A9W9F800_9EURO</name>
<keyword evidence="2" id="KW-1185">Reference proteome</keyword>
<reference evidence="1" key="2">
    <citation type="journal article" date="2023" name="IMA Fungus">
        <title>Comparative genomic study of the Penicillium genus elucidates a diverse pangenome and 15 lateral gene transfer events.</title>
        <authorList>
            <person name="Petersen C."/>
            <person name="Sorensen T."/>
            <person name="Nielsen M.R."/>
            <person name="Sondergaard T.E."/>
            <person name="Sorensen J.L."/>
            <person name="Fitzpatrick D.A."/>
            <person name="Frisvad J.C."/>
            <person name="Nielsen K.L."/>
        </authorList>
    </citation>
    <scope>NUCLEOTIDE SEQUENCE</scope>
    <source>
        <strain evidence="1">IBT 30761</strain>
    </source>
</reference>
<dbReference type="PANTHER" id="PTHR46082:SF11">
    <property type="entry name" value="AAA+ ATPASE DOMAIN-CONTAINING PROTEIN-RELATED"/>
    <property type="match status" value="1"/>
</dbReference>
<evidence type="ECO:0000313" key="2">
    <source>
        <dbReference type="Proteomes" id="UP001149074"/>
    </source>
</evidence>
<dbReference type="EMBL" id="JAPQKI010000006">
    <property type="protein sequence ID" value="KAJ5095301.1"/>
    <property type="molecule type" value="Genomic_DNA"/>
</dbReference>
<dbReference type="Proteomes" id="UP001149074">
    <property type="component" value="Unassembled WGS sequence"/>
</dbReference>
<dbReference type="GO" id="GO:0003824">
    <property type="term" value="F:catalytic activity"/>
    <property type="evidence" value="ECO:0007669"/>
    <property type="project" value="InterPro"/>
</dbReference>
<evidence type="ECO:0008006" key="3">
    <source>
        <dbReference type="Google" id="ProtNLM"/>
    </source>
</evidence>